<dbReference type="InterPro" id="IPR028992">
    <property type="entry name" value="Hedgehog/Intein_dom"/>
</dbReference>
<gene>
    <name evidence="2" type="ORF">ASD8599_01586</name>
</gene>
<proteinExistence type="predicted"/>
<organism evidence="2 3">
    <name type="scientific">Ascidiaceihabitans donghaensis</name>
    <dbReference type="NCBI Taxonomy" id="1510460"/>
    <lineage>
        <taxon>Bacteria</taxon>
        <taxon>Pseudomonadati</taxon>
        <taxon>Pseudomonadota</taxon>
        <taxon>Alphaproteobacteria</taxon>
        <taxon>Rhodobacterales</taxon>
        <taxon>Paracoccaceae</taxon>
        <taxon>Ascidiaceihabitans</taxon>
    </lineage>
</organism>
<evidence type="ECO:0000313" key="3">
    <source>
        <dbReference type="Proteomes" id="UP000244880"/>
    </source>
</evidence>
<dbReference type="Proteomes" id="UP000244880">
    <property type="component" value="Unassembled WGS sequence"/>
</dbReference>
<sequence>MKPKTVRRVETGQSSGVRAHAVQTGLVAGSIVFTSDGEIPVEYLSPGDKVVTRDAGMVTLKDVSSLRVLAQAVSIKAGSLGHTRPEHNVILPAAQRILVRDWRAQSMFGKLHTVVEAGQLIDDEFIIDLGLRPMLLVQLTFDKPHVIYADGLEVAVPLAQAVQSKAA</sequence>
<accession>A0A2R8BCM8</accession>
<dbReference type="RefSeq" id="WP_108827997.1">
    <property type="nucleotide sequence ID" value="NZ_OMOR01000001.1"/>
</dbReference>
<reference evidence="2 3" key="1">
    <citation type="submission" date="2018-03" db="EMBL/GenBank/DDBJ databases">
        <authorList>
            <person name="Keele B.F."/>
        </authorList>
    </citation>
    <scope>NUCLEOTIDE SEQUENCE [LARGE SCALE GENOMIC DNA]</scope>
    <source>
        <strain evidence="2 3">CECT 8599</strain>
    </source>
</reference>
<dbReference type="Pfam" id="PF13403">
    <property type="entry name" value="Hint_2"/>
    <property type="match status" value="1"/>
</dbReference>
<protein>
    <recommendedName>
        <fullName evidence="1">Hedgehog/Intein (Hint) domain-containing protein</fullName>
    </recommendedName>
</protein>
<dbReference type="EMBL" id="OMOR01000001">
    <property type="protein sequence ID" value="SPH20845.1"/>
    <property type="molecule type" value="Genomic_DNA"/>
</dbReference>
<dbReference type="SUPFAM" id="SSF51294">
    <property type="entry name" value="Hedgehog/intein (Hint) domain"/>
    <property type="match status" value="1"/>
</dbReference>
<evidence type="ECO:0000313" key="2">
    <source>
        <dbReference type="EMBL" id="SPH20845.1"/>
    </source>
</evidence>
<dbReference type="AlphaFoldDB" id="A0A2R8BCM8"/>
<feature type="domain" description="Hedgehog/Intein (Hint)" evidence="1">
    <location>
        <begin position="26"/>
        <end position="153"/>
    </location>
</feature>
<dbReference type="OrthoDB" id="7873527at2"/>
<evidence type="ECO:0000259" key="1">
    <source>
        <dbReference type="Pfam" id="PF13403"/>
    </source>
</evidence>
<name>A0A2R8BCM8_9RHOB</name>
<keyword evidence="3" id="KW-1185">Reference proteome</keyword>
<dbReference type="InterPro" id="IPR036844">
    <property type="entry name" value="Hint_dom_sf"/>
</dbReference>